<keyword evidence="2" id="KW-0378">Hydrolase</keyword>
<dbReference type="Gene3D" id="2.40.30.10">
    <property type="entry name" value="Translation factors"/>
    <property type="match status" value="1"/>
</dbReference>
<evidence type="ECO:0000256" key="2">
    <source>
        <dbReference type="ARBA" id="ARBA00022801"/>
    </source>
</evidence>
<dbReference type="NCBIfam" id="NF011996">
    <property type="entry name" value="PRK15452.1"/>
    <property type="match status" value="1"/>
</dbReference>
<evidence type="ECO:0000259" key="4">
    <source>
        <dbReference type="Pfam" id="PF16325"/>
    </source>
</evidence>
<dbReference type="InterPro" id="IPR001539">
    <property type="entry name" value="Peptidase_U32"/>
</dbReference>
<dbReference type="EMBL" id="UOFU01000310">
    <property type="protein sequence ID" value="VAX03100.1"/>
    <property type="molecule type" value="Genomic_DNA"/>
</dbReference>
<evidence type="ECO:0000256" key="3">
    <source>
        <dbReference type="ARBA" id="ARBA00038374"/>
    </source>
</evidence>
<keyword evidence="1 5" id="KW-0645">Protease</keyword>
<dbReference type="PANTHER" id="PTHR30217">
    <property type="entry name" value="PEPTIDASE U32 FAMILY"/>
    <property type="match status" value="1"/>
</dbReference>
<evidence type="ECO:0000313" key="5">
    <source>
        <dbReference type="EMBL" id="VAX03100.1"/>
    </source>
</evidence>
<proteinExistence type="inferred from homology"/>
<dbReference type="GO" id="GO:0006508">
    <property type="term" value="P:proteolysis"/>
    <property type="evidence" value="ECO:0007669"/>
    <property type="project" value="UniProtKB-KW"/>
</dbReference>
<dbReference type="InterPro" id="IPR032525">
    <property type="entry name" value="Peptidase_U32_C"/>
</dbReference>
<accession>A0A3B1AYI2</accession>
<dbReference type="GO" id="GO:0008233">
    <property type="term" value="F:peptidase activity"/>
    <property type="evidence" value="ECO:0007669"/>
    <property type="project" value="UniProtKB-KW"/>
</dbReference>
<dbReference type="Pfam" id="PF01136">
    <property type="entry name" value="Peptidase_U32"/>
    <property type="match status" value="1"/>
</dbReference>
<dbReference type="AlphaFoldDB" id="A0A3B1AYI2"/>
<gene>
    <name evidence="5" type="ORF">MNBD_GAMMA20-2355</name>
</gene>
<comment type="similarity">
    <text evidence="3">Belongs to the peptidase U32 family.</text>
</comment>
<sequence>MRRHEVTDSGIVKQHYWPIPDKMPCYNSRPNHIVTSTMKTPELLSPAGTLHNMRYALAYGADAVYAGQPRYSLRARNNDFDLEHLGIGIDEAHAQGKRFYVASNISPHNRKVDTYLTDMAPVIALGPDALIMADPGLMMLVRERWPEMPIHLSVQANTVNYATVQFWQSLNVERVILSRELSLDEIDDIRQRCPDMELEVFVHGALCIAYSGRCLLSGYFNRRDPNQGTCTNACRWDYSVTPAAEDATGDLLAIDLAEITAAPSACGDMPRHPLADQPVLIEEGGRPGEQMVMEEDEHGTYILNSKDLRALEHVARLCEIGVDCLKIEGRTKSHYYAARTAQVYRQAIDDAVAGRELEPRLLGALEGLANRGYTDGFYQRHHVAEHQNYLRGHSVSNEQQFCGEIVAVAGGQAEILAKNKFRIGDNVEVIRPEGNRKMRIEAMTDLRGQAVNEAPGGGHRVLIPWPGEMPKLGLLARYLRD</sequence>
<dbReference type="InterPro" id="IPR051454">
    <property type="entry name" value="RNA/ubiquinone_mod_enzymes"/>
</dbReference>
<feature type="domain" description="Peptidase family U32 C-terminal" evidence="4">
    <location>
        <begin position="398"/>
        <end position="473"/>
    </location>
</feature>
<dbReference type="GO" id="GO:0005829">
    <property type="term" value="C:cytosol"/>
    <property type="evidence" value="ECO:0007669"/>
    <property type="project" value="TreeGrafter"/>
</dbReference>
<dbReference type="Pfam" id="PF16325">
    <property type="entry name" value="Peptidase_U32_C"/>
    <property type="match status" value="1"/>
</dbReference>
<evidence type="ECO:0000256" key="1">
    <source>
        <dbReference type="ARBA" id="ARBA00022670"/>
    </source>
</evidence>
<dbReference type="PROSITE" id="PS01276">
    <property type="entry name" value="PEPTIDASE_U32"/>
    <property type="match status" value="1"/>
</dbReference>
<dbReference type="PANTHER" id="PTHR30217:SF6">
    <property type="entry name" value="TRNA HYDROXYLATION PROTEIN P"/>
    <property type="match status" value="1"/>
</dbReference>
<protein>
    <submittedName>
        <fullName evidence="5">Uncharacterized protease YegQ</fullName>
    </submittedName>
</protein>
<organism evidence="5">
    <name type="scientific">hydrothermal vent metagenome</name>
    <dbReference type="NCBI Taxonomy" id="652676"/>
    <lineage>
        <taxon>unclassified sequences</taxon>
        <taxon>metagenomes</taxon>
        <taxon>ecological metagenomes</taxon>
    </lineage>
</organism>
<name>A0A3B1AYI2_9ZZZZ</name>
<reference evidence="5" key="1">
    <citation type="submission" date="2018-06" db="EMBL/GenBank/DDBJ databases">
        <authorList>
            <person name="Zhirakovskaya E."/>
        </authorList>
    </citation>
    <scope>NUCLEOTIDE SEQUENCE</scope>
</reference>